<reference evidence="1 2" key="1">
    <citation type="journal article" date="2010" name="Stand. Genomic Sci.">
        <title>Complete genome sequence of Conexibacter woesei type strain (ID131577).</title>
        <authorList>
            <person name="Pukall R."/>
            <person name="Lapidus A."/>
            <person name="Glavina Del Rio T."/>
            <person name="Copeland A."/>
            <person name="Tice H."/>
            <person name="Cheng J.-F."/>
            <person name="Lucas S."/>
            <person name="Chen F."/>
            <person name="Nolan M."/>
            <person name="Bruce D."/>
            <person name="Goodwin L."/>
            <person name="Pitluck S."/>
            <person name="Mavromatis K."/>
            <person name="Ivanova N."/>
            <person name="Ovchinnikova G."/>
            <person name="Pati A."/>
            <person name="Chen A."/>
            <person name="Palaniappan K."/>
            <person name="Land M."/>
            <person name="Hauser L."/>
            <person name="Chang Y.-J."/>
            <person name="Jeffries C.D."/>
            <person name="Chain P."/>
            <person name="Meincke L."/>
            <person name="Sims D."/>
            <person name="Brettin T."/>
            <person name="Detter J.C."/>
            <person name="Rohde M."/>
            <person name="Goeker M."/>
            <person name="Bristow J."/>
            <person name="Eisen J.A."/>
            <person name="Markowitz V."/>
            <person name="Kyrpides N.C."/>
            <person name="Klenk H.-P."/>
            <person name="Hugenholtz P."/>
        </authorList>
    </citation>
    <scope>NUCLEOTIDE SEQUENCE [LARGE SCALE GENOMIC DNA]</scope>
    <source>
        <strain evidence="2">DSM 14684 / CIP 108061 / JCM 11494 / NBRC 100937 / ID131577</strain>
    </source>
</reference>
<dbReference type="STRING" id="469383.Cwoe_4756"/>
<keyword evidence="2" id="KW-1185">Reference proteome</keyword>
<dbReference type="HOGENOM" id="CLU_2600025_0_0_11"/>
<gene>
    <name evidence="1" type="ordered locus">Cwoe_4756</name>
</gene>
<evidence type="ECO:0000313" key="2">
    <source>
        <dbReference type="Proteomes" id="UP000008229"/>
    </source>
</evidence>
<protein>
    <submittedName>
        <fullName evidence="1">Uncharacterized protein</fullName>
    </submittedName>
</protein>
<evidence type="ECO:0000313" key="1">
    <source>
        <dbReference type="EMBL" id="ADB53169.1"/>
    </source>
</evidence>
<proteinExistence type="predicted"/>
<name>D3FA74_CONWI</name>
<sequence>MGRTVTIRARAETRDELNRLAAAVGLTVPELLDQLAERERDRRLLRSGLETLASMDGVTRDAYMAEFGEWDDAPLAESA</sequence>
<dbReference type="AlphaFoldDB" id="D3FA74"/>
<dbReference type="EMBL" id="CP001854">
    <property type="protein sequence ID" value="ADB53169.1"/>
    <property type="molecule type" value="Genomic_DNA"/>
</dbReference>
<organism evidence="1 2">
    <name type="scientific">Conexibacter woesei (strain DSM 14684 / CCUG 47730 / CIP 108061 / JCM 11494 / NBRC 100937 / ID131577)</name>
    <dbReference type="NCBI Taxonomy" id="469383"/>
    <lineage>
        <taxon>Bacteria</taxon>
        <taxon>Bacillati</taxon>
        <taxon>Actinomycetota</taxon>
        <taxon>Thermoleophilia</taxon>
        <taxon>Solirubrobacterales</taxon>
        <taxon>Conexibacteraceae</taxon>
        <taxon>Conexibacter</taxon>
    </lineage>
</organism>
<dbReference type="Proteomes" id="UP000008229">
    <property type="component" value="Chromosome"/>
</dbReference>
<dbReference type="RefSeq" id="WP_012936220.1">
    <property type="nucleotide sequence ID" value="NC_013739.1"/>
</dbReference>
<accession>D3FA74</accession>
<dbReference type="KEGG" id="cwo:Cwoe_4756"/>
<reference evidence="2" key="2">
    <citation type="submission" date="2010-01" db="EMBL/GenBank/DDBJ databases">
        <title>The complete genome of Conexibacter woesei DSM 14684.</title>
        <authorList>
            <consortium name="US DOE Joint Genome Institute (JGI-PGF)"/>
            <person name="Lucas S."/>
            <person name="Copeland A."/>
            <person name="Lapidus A."/>
            <person name="Glavina del Rio T."/>
            <person name="Dalin E."/>
            <person name="Tice H."/>
            <person name="Bruce D."/>
            <person name="Goodwin L."/>
            <person name="Pitluck S."/>
            <person name="Kyrpides N."/>
            <person name="Mavromatis K."/>
            <person name="Ivanova N."/>
            <person name="Mikhailova N."/>
            <person name="Chertkov O."/>
            <person name="Brettin T."/>
            <person name="Detter J.C."/>
            <person name="Han C."/>
            <person name="Larimer F."/>
            <person name="Land M."/>
            <person name="Hauser L."/>
            <person name="Markowitz V."/>
            <person name="Cheng J.-F."/>
            <person name="Hugenholtz P."/>
            <person name="Woyke T."/>
            <person name="Wu D."/>
            <person name="Pukall R."/>
            <person name="Steenblock K."/>
            <person name="Schneider S."/>
            <person name="Klenk H.-P."/>
            <person name="Eisen J.A."/>
        </authorList>
    </citation>
    <scope>NUCLEOTIDE SEQUENCE [LARGE SCALE GENOMIC DNA]</scope>
    <source>
        <strain evidence="2">DSM 14684 / CIP 108061 / JCM 11494 / NBRC 100937 / ID131577</strain>
    </source>
</reference>